<accession>A0A6P5FV63</accession>
<proteinExistence type="predicted"/>
<dbReference type="RefSeq" id="XP_020100196.1">
    <property type="nucleotide sequence ID" value="XM_020244607.1"/>
</dbReference>
<protein>
    <submittedName>
        <fullName evidence="4 5">Uncharacterized protein LOC109718388</fullName>
    </submittedName>
</protein>
<evidence type="ECO:0000313" key="3">
    <source>
        <dbReference type="Proteomes" id="UP000515123"/>
    </source>
</evidence>
<dbReference type="OrthoDB" id="2018754at2759"/>
<gene>
    <name evidence="4 5" type="primary">LOC109718388</name>
</gene>
<evidence type="ECO:0000313" key="5">
    <source>
        <dbReference type="RefSeq" id="XP_020100197.1"/>
    </source>
</evidence>
<reference evidence="4 5" key="2">
    <citation type="submission" date="2025-04" db="UniProtKB">
        <authorList>
            <consortium name="RefSeq"/>
        </authorList>
    </citation>
    <scope>IDENTIFICATION</scope>
    <source>
        <tissue evidence="4 5">Leaf</tissue>
    </source>
</reference>
<name>A0A6P5FV63_ANACO</name>
<sequence length="2997" mass="334821">MSKPREIGDGLAVLQLQKWHWLPFQLEISEFSEAFISPTRQLLLLLSHQFEAMLLSLTPGRFSLEAQESCSSEFSEGNTSTKQPSETNSYTVSSDRFQFSAFECCPVISGVKSLAWGHCGDAYSQVEESGFSELLIVSGNNSIVIHAFRRLDKNTPKAESKLKDGEMRGKWVDWGPSQDTKLSNPSQKKYFRTFVTEISASVSNGDYLARFPPSSLFPDFAEVVSFSIYNSILSFLEFCAGTDPPVGNRKTESAECSRVFASSSHRFIGLVLTLREDVLINSDDNLNNSSKNLVVVMKLYQWGVKWLFSVNLQDLYPGSPSSEWVDYQFSDNFLICLNTSGLICICDVNSGSTVSCFDASQNCIVPAYPRKFKRLIVASYYPLLAIVDEHGVIYVLSADDIIPGNHPLLHKSPSTFTHSNCGILAFWKVAGHEIGGTKQYIQSKESQPDDFISGFTGGSHLKDGRNSLSGSERAYNPLRRVFLPLYRTNTDQMICLSPFGITRFVKSCNKIVHTELRVTTSVLDDGDLGASWQSKKCFPESAALGESIGCSFQGCLYLITKDGLSVTLPSVPISSSAFPEAVRYWQPNIASDNAKEAKNLVSVKESAETWRPWQIEVLDRVLLYEGPEEADRLCQENGWSLKIARIRQMQLALQYLKSDEIEQCLNMLVDINLAEEGVLRLLFTSVYQIFCRTGSENEVAVASRLMSLASRFATKMVRRYGLLKNKKDEVDNSRKLCEMAYFLEVIRDIQGRVAAKSKKLVLELADGGDATNMAEKELSQDDSLLPVVIADTASLHAVESHNMQDSTPTNLALTPAKSAMNLANSSDFRETAEDLRKKMILENTKDMIRRWEIDNFDLKTVVKDALHSGRLPLAVLQLHLLRQKESVSEKESQDTFSEVREVGRSLAYDLFIKGESGLALATLERLGDDIETVLRQLLFGTVRRSLRARVAEEMKKYGYLRSHEWKILERISLIERLYPSSSFWGTYNGKQKLIREAASKVASTKADRTSLVLHVYDNTIIECGDIDGAVIGCWANVDSTIAPSEVCEDDAHSGYWACAAVWSDSWDSRTMDRIVLDQPFHMGIHIPWESQFEYHSSHNNKDELYKLLDIVPSSSLSEEILKVNLDDSYPSATNIETDTRMYICAAEELESIYMDIPHVKILKSPASYACSSWLKELLEQEFAKKYIFLKEYWKSIAEFVALLARAGLIIGSSKISSRSESSNSSLDLDVLSKEDHKDTTEAVHKLVLHYCTRYNLPHFLDLYLDHHNLVQNFESLCLLKEAAGDCEWAKWLLFSRVKGCEYEASFSNARSNLSCKWSTDSNLYFLSNDEMIPTIDYMAKEEGATAALATLMYAASPIQKCLCSGSVSGNASSSFQCTLENLRSGLQKYPTLWRTLVSSCFGRDAYGSLISNANNVYEKPSFTDYLNWRYSNFSSTGGDLSLTQMLPFWFSNSIRRLLKLFVQGPSGWQSPDAIKSGVNAISWEASIQKSIEEELYSSLQDKGFKVEHYLHRGQALAAFNHLLSVRALSLKSANARQELSAQPNNIHLDVQKILTALSQTEVSVVQSVLPLAITHFEDYTLVASCIFLLELCGLSTNMLRLDITALRRISSYNKSANMAVPGSDITLSLAHSLAEDYICHDYLRLLEQPVSSQSSKGKQQQQQPSRPLISVLHHLEKASLPLINEGKSCGSWLLTGVGDGSLFRSEQKKASHHWSLVTEFCTMHQLPLSTKYLALLANDNDWVGFLSEAQLSGFSTDVIIRVASEEIRDPRLKMHILTVLRSMQSTRKKANSSANLASLGNSEAFLLVDGPNNLSMELFAIIAECEKQKYPGGALLNKAKNMRWPFLAIVASCFPDVSPLSSLIVWLEITAARETSSIKVDDIFSKITSNVGAAIKATNKALPTEGQRIAFHYNRKNPKRRRFSEPTLEKPIVIDSSKASTDQEVIVEEERKELIVEQSRVVGDNDEGLASLSNMVAVLCQEHLFLPLLRAFEMFLPSCTLVPFIRSLQAFSQMRLSEASAHLLSFSGRIRDDLHSAQTNTARDGVVNVAWIITTSVKAANSMLSTCPSAYEQRCLLQLLAAADFGDGGSSAAYFRRLYWKINLSEPSLSDYDYGFVGSDTADDFSLLMALERNGRWEQARNWAKQLDSSNSSSKSAVHHVTESQAEAMVAEWKEFLWDVPQERAALWGYCQALFVRYSFPTLQAGLFFLKHAEAVEKEIPARELHEMLLLSLQWLSGTITQSAPVYPLNLLREIETRVWLLAVEAEAQSKAEADFTPPNSLQNLVVRNATSIIEQTANIITKMDNNINNVTRMKATDRNGTKENNVSHQIAANISRMKRRGKPYLPLRRHVDNDDSINDSDDFSYSPQNSRTNAEISRHLALQEESEKIEDSVSGWEQNVRPVDMERAVLSLLEFGQISAAKQLQQKLSPTHVPLELVLIDVALKIATLSSSSSSGEISLKVLDREALSIIRSLNVPDSNNMIDPTQALELLAAKCGEGCGRGLCRRIIAVVKAAKVLGLSFYEAFEKQPIELLQLLSLKAQDSLEEAKLLVQTHTMPAPSIARILAESFLKGLLAAHRGGYMDSQKEEGPAPLLWRFSDFLKWAELCPSGPEIGHALMRLVMTGQEIPHACEVELLILSHHYYHSSACLDGVDVLITLAANKVESYVLEGDFSCLARLITGASNFHALNFVLNILIENGQLELLLQKYSAADATTGAAAAVRGFRMVVLSSLKLFNPDDLDAFAMVYNHFDMKHEAASLLEYRAALYMNHWSSLCEKDRENTELIEAMRHLIEAAEVLSTIDAGHRTHRACALASLLSIQIRIPDIQWINLSDTNARRVLVDQSRFQEALIVAEAYGLNQPSEWAPVFWNQMLKPDLIERFVAEFVAVLPLQPSMLLELARFYRAEVAARGDQSHFSVWLSPGGLPAEWMKHLARSFRSLLKRTRDLRLRVQLSTIATGFGDVIDSCTKVLDKVPENAGPLILRRGHGGAYLPLM</sequence>
<dbReference type="GeneID" id="109718388"/>
<feature type="domain" description="Spatacsin C-terminal" evidence="2">
    <location>
        <begin position="2615"/>
        <end position="2906"/>
    </location>
</feature>
<dbReference type="PANTHER" id="PTHR13650:SF0">
    <property type="entry name" value="SPATACSIN"/>
    <property type="match status" value="1"/>
</dbReference>
<dbReference type="GO" id="GO:0005737">
    <property type="term" value="C:cytoplasm"/>
    <property type="evidence" value="ECO:0007669"/>
    <property type="project" value="TreeGrafter"/>
</dbReference>
<dbReference type="RefSeq" id="XP_020100197.1">
    <property type="nucleotide sequence ID" value="XM_020244608.1"/>
</dbReference>
<dbReference type="PANTHER" id="PTHR13650">
    <property type="entry name" value="SPATACSIN"/>
    <property type="match status" value="1"/>
</dbReference>
<dbReference type="InterPro" id="IPR028103">
    <property type="entry name" value="Spatacsin"/>
</dbReference>
<evidence type="ECO:0000259" key="2">
    <source>
        <dbReference type="Pfam" id="PF14649"/>
    </source>
</evidence>
<keyword evidence="3" id="KW-1185">Reference proteome</keyword>
<evidence type="ECO:0000256" key="1">
    <source>
        <dbReference type="SAM" id="MobiDB-lite"/>
    </source>
</evidence>
<feature type="region of interest" description="Disordered" evidence="1">
    <location>
        <begin position="2347"/>
        <end position="2371"/>
    </location>
</feature>
<evidence type="ECO:0000313" key="4">
    <source>
        <dbReference type="RefSeq" id="XP_020100196.1"/>
    </source>
</evidence>
<dbReference type="Proteomes" id="UP000515123">
    <property type="component" value="Linkage group 12"/>
</dbReference>
<dbReference type="InterPro" id="IPR028107">
    <property type="entry name" value="Spatacsin_C_dom"/>
</dbReference>
<dbReference type="Pfam" id="PF14649">
    <property type="entry name" value="Spatacsin_C"/>
    <property type="match status" value="1"/>
</dbReference>
<organism evidence="4">
    <name type="scientific">Ananas comosus</name>
    <name type="common">Pineapple</name>
    <name type="synonym">Ananas ananas</name>
    <dbReference type="NCBI Taxonomy" id="4615"/>
    <lineage>
        <taxon>Eukaryota</taxon>
        <taxon>Viridiplantae</taxon>
        <taxon>Streptophyta</taxon>
        <taxon>Embryophyta</taxon>
        <taxon>Tracheophyta</taxon>
        <taxon>Spermatophyta</taxon>
        <taxon>Magnoliopsida</taxon>
        <taxon>Liliopsida</taxon>
        <taxon>Poales</taxon>
        <taxon>Bromeliaceae</taxon>
        <taxon>Bromelioideae</taxon>
        <taxon>Ananas</taxon>
    </lineage>
</organism>
<reference evidence="3" key="1">
    <citation type="journal article" date="2015" name="Nat. Genet.">
        <title>The pineapple genome and the evolution of CAM photosynthesis.</title>
        <authorList>
            <person name="Ming R."/>
            <person name="VanBuren R."/>
            <person name="Wai C.M."/>
            <person name="Tang H."/>
            <person name="Schatz M.C."/>
            <person name="Bowers J.E."/>
            <person name="Lyons E."/>
            <person name="Wang M.L."/>
            <person name="Chen J."/>
            <person name="Biggers E."/>
            <person name="Zhang J."/>
            <person name="Huang L."/>
            <person name="Zhang L."/>
            <person name="Miao W."/>
            <person name="Zhang J."/>
            <person name="Ye Z."/>
            <person name="Miao C."/>
            <person name="Lin Z."/>
            <person name="Wang H."/>
            <person name="Zhou H."/>
            <person name="Yim W.C."/>
            <person name="Priest H.D."/>
            <person name="Zheng C."/>
            <person name="Woodhouse M."/>
            <person name="Edger P.P."/>
            <person name="Guyot R."/>
            <person name="Guo H.B."/>
            <person name="Guo H."/>
            <person name="Zheng G."/>
            <person name="Singh R."/>
            <person name="Sharma A."/>
            <person name="Min X."/>
            <person name="Zheng Y."/>
            <person name="Lee H."/>
            <person name="Gurtowski J."/>
            <person name="Sedlazeck F.J."/>
            <person name="Harkess A."/>
            <person name="McKain M.R."/>
            <person name="Liao Z."/>
            <person name="Fang J."/>
            <person name="Liu J."/>
            <person name="Zhang X."/>
            <person name="Zhang Q."/>
            <person name="Hu W."/>
            <person name="Qin Y."/>
            <person name="Wang K."/>
            <person name="Chen L.Y."/>
            <person name="Shirley N."/>
            <person name="Lin Y.R."/>
            <person name="Liu L.Y."/>
            <person name="Hernandez A.G."/>
            <person name="Wright C.L."/>
            <person name="Bulone V."/>
            <person name="Tuskan G.A."/>
            <person name="Heath K."/>
            <person name="Zee F."/>
            <person name="Moore P.H."/>
            <person name="Sunkar R."/>
            <person name="Leebens-Mack J.H."/>
            <person name="Mockler T."/>
            <person name="Bennetzen J.L."/>
            <person name="Freeling M."/>
            <person name="Sankoff D."/>
            <person name="Paterson A.H."/>
            <person name="Zhu X."/>
            <person name="Yang X."/>
            <person name="Smith J.A."/>
            <person name="Cushman J.C."/>
            <person name="Paull R.E."/>
            <person name="Yu Q."/>
        </authorList>
    </citation>
    <scope>NUCLEOTIDE SEQUENCE [LARGE SCALE GENOMIC DNA]</scope>
    <source>
        <strain evidence="3">cv. F153</strain>
    </source>
</reference>